<name>A0A917LLW7_9FLAO</name>
<evidence type="ECO:0000256" key="1">
    <source>
        <dbReference type="SAM" id="SignalP"/>
    </source>
</evidence>
<gene>
    <name evidence="2" type="ORF">GCM10010976_11270</name>
</gene>
<reference evidence="2" key="1">
    <citation type="journal article" date="2014" name="Int. J. Syst. Evol. Microbiol.">
        <title>Complete genome sequence of Corynebacterium casei LMG S-19264T (=DSM 44701T), isolated from a smear-ripened cheese.</title>
        <authorList>
            <consortium name="US DOE Joint Genome Institute (JGI-PGF)"/>
            <person name="Walter F."/>
            <person name="Albersmeier A."/>
            <person name="Kalinowski J."/>
            <person name="Ruckert C."/>
        </authorList>
    </citation>
    <scope>NUCLEOTIDE SEQUENCE</scope>
    <source>
        <strain evidence="2">CGMCC 1.12751</strain>
    </source>
</reference>
<dbReference type="EMBL" id="BMFQ01000001">
    <property type="protein sequence ID" value="GGG41395.1"/>
    <property type="molecule type" value="Genomic_DNA"/>
</dbReference>
<evidence type="ECO:0008006" key="4">
    <source>
        <dbReference type="Google" id="ProtNLM"/>
    </source>
</evidence>
<keyword evidence="1" id="KW-0732">Signal</keyword>
<organism evidence="2 3">
    <name type="scientific">Bizionia arctica</name>
    <dbReference type="NCBI Taxonomy" id="1495645"/>
    <lineage>
        <taxon>Bacteria</taxon>
        <taxon>Pseudomonadati</taxon>
        <taxon>Bacteroidota</taxon>
        <taxon>Flavobacteriia</taxon>
        <taxon>Flavobacteriales</taxon>
        <taxon>Flavobacteriaceae</taxon>
        <taxon>Bizionia</taxon>
    </lineage>
</organism>
<sequence>MMKGIKSILILLVIASFQTAFSQTVEISGQVSTALDAENIHVINKTAQVFTTTNTFGGFKISAKLNDTLQFTSIQHKLKEVVVNANILVEKQLDVHLEELTYSLDEVVVGRMLSGDLMEDVGNVTGSPITAKMLGIPSYQGKLKTQSERRLNEATTGGPLNSLINTISGRTKELKNHIKLENQDNLLYDVRQRTETLLFLDETLPEASRTDFFYFCSEDNDFVARCKGKSDIEIIEFLKEKLVPYKANLKLENEKD</sequence>
<feature type="chain" id="PRO_5038101448" description="Carboxypeptidase-like regulatory domain-containing protein" evidence="1">
    <location>
        <begin position="23"/>
        <end position="256"/>
    </location>
</feature>
<dbReference type="Proteomes" id="UP000625976">
    <property type="component" value="Unassembled WGS sequence"/>
</dbReference>
<dbReference type="AlphaFoldDB" id="A0A917LLW7"/>
<reference evidence="2" key="2">
    <citation type="submission" date="2020-09" db="EMBL/GenBank/DDBJ databases">
        <authorList>
            <person name="Sun Q."/>
            <person name="Zhou Y."/>
        </authorList>
    </citation>
    <scope>NUCLEOTIDE SEQUENCE</scope>
    <source>
        <strain evidence="2">CGMCC 1.12751</strain>
    </source>
</reference>
<evidence type="ECO:0000313" key="3">
    <source>
        <dbReference type="Proteomes" id="UP000625976"/>
    </source>
</evidence>
<protein>
    <recommendedName>
        <fullName evidence="4">Carboxypeptidase-like regulatory domain-containing protein</fullName>
    </recommendedName>
</protein>
<keyword evidence="3" id="KW-1185">Reference proteome</keyword>
<proteinExistence type="predicted"/>
<accession>A0A917LLW7</accession>
<dbReference type="RefSeq" id="WP_229736587.1">
    <property type="nucleotide sequence ID" value="NZ_BMFQ01000001.1"/>
</dbReference>
<comment type="caution">
    <text evidence="2">The sequence shown here is derived from an EMBL/GenBank/DDBJ whole genome shotgun (WGS) entry which is preliminary data.</text>
</comment>
<evidence type="ECO:0000313" key="2">
    <source>
        <dbReference type="EMBL" id="GGG41395.1"/>
    </source>
</evidence>
<feature type="signal peptide" evidence="1">
    <location>
        <begin position="1"/>
        <end position="22"/>
    </location>
</feature>
<dbReference type="SUPFAM" id="SSF49464">
    <property type="entry name" value="Carboxypeptidase regulatory domain-like"/>
    <property type="match status" value="1"/>
</dbReference>
<dbReference type="InterPro" id="IPR008969">
    <property type="entry name" value="CarboxyPept-like_regulatory"/>
</dbReference>